<dbReference type="Pfam" id="PF07714">
    <property type="entry name" value="PK_Tyr_Ser-Thr"/>
    <property type="match status" value="1"/>
</dbReference>
<evidence type="ECO:0000259" key="6">
    <source>
        <dbReference type="PROSITE" id="PS50011"/>
    </source>
</evidence>
<dbReference type="STRING" id="81972.D7KYD9"/>
<dbReference type="AlphaFoldDB" id="D7KYD9"/>
<feature type="region of interest" description="Disordered" evidence="5">
    <location>
        <begin position="319"/>
        <end position="410"/>
    </location>
</feature>
<dbReference type="GO" id="GO:0005524">
    <property type="term" value="F:ATP binding"/>
    <property type="evidence" value="ECO:0007669"/>
    <property type="project" value="UniProtKB-KW"/>
</dbReference>
<gene>
    <name evidence="7" type="ORF">ARALYDRAFT_476205</name>
</gene>
<accession>D7KYD9</accession>
<feature type="compositionally biased region" description="Low complexity" evidence="5">
    <location>
        <begin position="345"/>
        <end position="371"/>
    </location>
</feature>
<keyword evidence="2" id="KW-0547">Nucleotide-binding</keyword>
<dbReference type="CDD" id="cd14066">
    <property type="entry name" value="STKc_IRAK"/>
    <property type="match status" value="1"/>
</dbReference>
<reference evidence="8" key="1">
    <citation type="journal article" date="2011" name="Nat. Genet.">
        <title>The Arabidopsis lyrata genome sequence and the basis of rapid genome size change.</title>
        <authorList>
            <person name="Hu T.T."/>
            <person name="Pattyn P."/>
            <person name="Bakker E.G."/>
            <person name="Cao J."/>
            <person name="Cheng J.-F."/>
            <person name="Clark R.M."/>
            <person name="Fahlgren N."/>
            <person name="Fawcett J.A."/>
            <person name="Grimwood J."/>
            <person name="Gundlach H."/>
            <person name="Haberer G."/>
            <person name="Hollister J.D."/>
            <person name="Ossowski S."/>
            <person name="Ottilar R.P."/>
            <person name="Salamov A.A."/>
            <person name="Schneeberger K."/>
            <person name="Spannagl M."/>
            <person name="Wang X."/>
            <person name="Yang L."/>
            <person name="Nasrallah M.E."/>
            <person name="Bergelson J."/>
            <person name="Carrington J.C."/>
            <person name="Gaut B.S."/>
            <person name="Schmutz J."/>
            <person name="Mayer K.F.X."/>
            <person name="Van de Peer Y."/>
            <person name="Grigoriev I.V."/>
            <person name="Nordborg M."/>
            <person name="Weigel D."/>
            <person name="Guo Y.-L."/>
        </authorList>
    </citation>
    <scope>NUCLEOTIDE SEQUENCE [LARGE SCALE GENOMIC DNA]</scope>
    <source>
        <strain evidence="8">cv. MN47</strain>
    </source>
</reference>
<evidence type="ECO:0000313" key="7">
    <source>
        <dbReference type="EMBL" id="EFH65051.1"/>
    </source>
</evidence>
<dbReference type="FunFam" id="3.30.200.20:FF:000327">
    <property type="entry name" value="Cysteine-rich receptor-like protein kinase 10"/>
    <property type="match status" value="1"/>
</dbReference>
<keyword evidence="3 7" id="KW-0418">Kinase</keyword>
<dbReference type="PROSITE" id="PS00108">
    <property type="entry name" value="PROTEIN_KINASE_ST"/>
    <property type="match status" value="1"/>
</dbReference>
<evidence type="ECO:0000256" key="3">
    <source>
        <dbReference type="ARBA" id="ARBA00022777"/>
    </source>
</evidence>
<evidence type="ECO:0000256" key="4">
    <source>
        <dbReference type="ARBA" id="ARBA00022840"/>
    </source>
</evidence>
<dbReference type="Gramene" id="fgenesh2_kg.2__1335__AT1G70740.1">
    <property type="protein sequence ID" value="fgenesh2_kg.2__1335__AT1G70740.1"/>
    <property type="gene ID" value="fgenesh2_kg.2__1335__AT1G70740.1"/>
</dbReference>
<evidence type="ECO:0000256" key="2">
    <source>
        <dbReference type="ARBA" id="ARBA00022741"/>
    </source>
</evidence>
<proteinExistence type="predicted"/>
<evidence type="ECO:0000256" key="5">
    <source>
        <dbReference type="SAM" id="MobiDB-lite"/>
    </source>
</evidence>
<keyword evidence="8" id="KW-1185">Reference proteome</keyword>
<dbReference type="PANTHER" id="PTHR47973">
    <property type="entry name" value="CYSTEINE-RICH RECEPTOR-LIKE PROTEIN KINASE 3"/>
    <property type="match status" value="1"/>
</dbReference>
<name>D7KYD9_ARALL</name>
<dbReference type="eggNOG" id="KOG1187">
    <property type="taxonomic scope" value="Eukaryota"/>
</dbReference>
<dbReference type="GO" id="GO:0004672">
    <property type="term" value="F:protein kinase activity"/>
    <property type="evidence" value="ECO:0007669"/>
    <property type="project" value="InterPro"/>
</dbReference>
<dbReference type="InterPro" id="IPR000719">
    <property type="entry name" value="Prot_kinase_dom"/>
</dbReference>
<keyword evidence="4" id="KW-0067">ATP-binding</keyword>
<dbReference type="EMBL" id="GL348714">
    <property type="protein sequence ID" value="EFH65051.1"/>
    <property type="molecule type" value="Genomic_DNA"/>
</dbReference>
<dbReference type="FunFam" id="1.10.510.10:FF:000581">
    <property type="entry name" value="Cysteine-rich receptor-like protein kinase 10"/>
    <property type="match status" value="1"/>
</dbReference>
<dbReference type="PROSITE" id="PS50011">
    <property type="entry name" value="PROTEIN_KINASE_DOM"/>
    <property type="match status" value="1"/>
</dbReference>
<feature type="domain" description="Protein kinase" evidence="6">
    <location>
        <begin position="47"/>
        <end position="332"/>
    </location>
</feature>
<dbReference type="SMART" id="SM00220">
    <property type="entry name" value="S_TKc"/>
    <property type="match status" value="1"/>
</dbReference>
<dbReference type="Gene3D" id="1.10.510.10">
    <property type="entry name" value="Transferase(Phosphotransferase) domain 1"/>
    <property type="match status" value="1"/>
</dbReference>
<protein>
    <submittedName>
        <fullName evidence="7">Kinase family protein</fullName>
    </submittedName>
</protein>
<dbReference type="HOGENOM" id="CLU_000288_21_3_1"/>
<dbReference type="Proteomes" id="UP000008694">
    <property type="component" value="Unassembled WGS sequence"/>
</dbReference>
<organism evidence="8">
    <name type="scientific">Arabidopsis lyrata subsp. lyrata</name>
    <name type="common">Lyre-leaved rock-cress</name>
    <dbReference type="NCBI Taxonomy" id="81972"/>
    <lineage>
        <taxon>Eukaryota</taxon>
        <taxon>Viridiplantae</taxon>
        <taxon>Streptophyta</taxon>
        <taxon>Embryophyta</taxon>
        <taxon>Tracheophyta</taxon>
        <taxon>Spermatophyta</taxon>
        <taxon>Magnoliopsida</taxon>
        <taxon>eudicotyledons</taxon>
        <taxon>Gunneridae</taxon>
        <taxon>Pentapetalae</taxon>
        <taxon>rosids</taxon>
        <taxon>malvids</taxon>
        <taxon>Brassicales</taxon>
        <taxon>Brassicaceae</taxon>
        <taxon>Camelineae</taxon>
        <taxon>Arabidopsis</taxon>
    </lineage>
</organism>
<evidence type="ECO:0000313" key="8">
    <source>
        <dbReference type="Proteomes" id="UP000008694"/>
    </source>
</evidence>
<dbReference type="Gene3D" id="3.30.200.20">
    <property type="entry name" value="Phosphorylase Kinase, domain 1"/>
    <property type="match status" value="1"/>
</dbReference>
<sequence length="410" mass="45562">MVTKNSQKSNLGMTKSMNFFQNIIKPFKRSSNRVFPFQVLVSATKDFHPTHKLGEGGFGPVFKGRLPDGRDIAVKKLSQVSRQGKNEFVNEAKLLAKVQHRNVVNLWGYCTHGDDKLLVYEYVVNESLDKVLFKSNRKSEIDWKQRFEIITGIARGLLYLHEDAPNCIIHRDIKAGNILLDEKWVPKIADFGMARLYQEDVTHVNTRVAGTNGYMAPEYVMHGVLSVKADVFSFGVLVLELVSGQKNSSYSMRHPDQTLLEWAYKLYKKGRTMEILDPDIASSADPDQVKLCVQIGLLCVQGDPHQRPSMRRVSLLLSRKPGHLEEPDHPGVPGSRYRRQTHRPSGAASLGTLSTTGSSTDSFGSNLNTNTGTGGRVTPASSKTSTRSNATRSAGQSSSSDPHGKRPMSY</sequence>
<dbReference type="InterPro" id="IPR001245">
    <property type="entry name" value="Ser-Thr/Tyr_kinase_cat_dom"/>
</dbReference>
<dbReference type="InterPro" id="IPR008271">
    <property type="entry name" value="Ser/Thr_kinase_AS"/>
</dbReference>
<dbReference type="InterPro" id="IPR011009">
    <property type="entry name" value="Kinase-like_dom_sf"/>
</dbReference>
<keyword evidence="1" id="KW-0808">Transferase</keyword>
<dbReference type="InterPro" id="IPR052059">
    <property type="entry name" value="CR_Ser/Thr_kinase"/>
</dbReference>
<evidence type="ECO:0000256" key="1">
    <source>
        <dbReference type="ARBA" id="ARBA00022679"/>
    </source>
</evidence>
<dbReference type="SUPFAM" id="SSF56112">
    <property type="entry name" value="Protein kinase-like (PK-like)"/>
    <property type="match status" value="1"/>
</dbReference>
<feature type="compositionally biased region" description="Polar residues" evidence="5">
    <location>
        <begin position="379"/>
        <end position="401"/>
    </location>
</feature>